<dbReference type="InterPro" id="IPR018484">
    <property type="entry name" value="FGGY_N"/>
</dbReference>
<dbReference type="CDD" id="cd07770">
    <property type="entry name" value="ASKHA_NBD_FGGY_GntK"/>
    <property type="match status" value="1"/>
</dbReference>
<evidence type="ECO:0000259" key="5">
    <source>
        <dbReference type="Pfam" id="PF02782"/>
    </source>
</evidence>
<dbReference type="PIRSF" id="PIRSF000538">
    <property type="entry name" value="GlpK"/>
    <property type="match status" value="1"/>
</dbReference>
<evidence type="ECO:0000256" key="1">
    <source>
        <dbReference type="ARBA" id="ARBA00009156"/>
    </source>
</evidence>
<dbReference type="PANTHER" id="PTHR43095:SF2">
    <property type="entry name" value="GLUCONOKINASE"/>
    <property type="match status" value="1"/>
</dbReference>
<dbReference type="Pfam" id="PF02782">
    <property type="entry name" value="FGGY_C"/>
    <property type="match status" value="1"/>
</dbReference>
<dbReference type="EMBL" id="DSMG01000204">
    <property type="protein sequence ID" value="HDX33799.1"/>
    <property type="molecule type" value="Genomic_DNA"/>
</dbReference>
<evidence type="ECO:0000256" key="3">
    <source>
        <dbReference type="ARBA" id="ARBA00022777"/>
    </source>
</evidence>
<dbReference type="SUPFAM" id="SSF53067">
    <property type="entry name" value="Actin-like ATPase domain"/>
    <property type="match status" value="2"/>
</dbReference>
<keyword evidence="2" id="KW-0808">Transferase</keyword>
<organism evidence="6">
    <name type="scientific">Caldilinea aerophila</name>
    <dbReference type="NCBI Taxonomy" id="133453"/>
    <lineage>
        <taxon>Bacteria</taxon>
        <taxon>Bacillati</taxon>
        <taxon>Chloroflexota</taxon>
        <taxon>Caldilineae</taxon>
        <taxon>Caldilineales</taxon>
        <taxon>Caldilineaceae</taxon>
        <taxon>Caldilinea</taxon>
    </lineage>
</organism>
<protein>
    <submittedName>
        <fullName evidence="6">Carbohydrate kinase</fullName>
    </submittedName>
</protein>
<gene>
    <name evidence="6" type="ORF">ENQ20_20300</name>
</gene>
<reference evidence="6" key="1">
    <citation type="journal article" date="2020" name="mSystems">
        <title>Genome- and Community-Level Interaction Insights into Carbon Utilization and Element Cycling Functions of Hydrothermarchaeota in Hydrothermal Sediment.</title>
        <authorList>
            <person name="Zhou Z."/>
            <person name="Liu Y."/>
            <person name="Xu W."/>
            <person name="Pan J."/>
            <person name="Luo Z.H."/>
            <person name="Li M."/>
        </authorList>
    </citation>
    <scope>NUCLEOTIDE SEQUENCE [LARGE SCALE GENOMIC DNA]</scope>
    <source>
        <strain evidence="6">SpSt-289</strain>
    </source>
</reference>
<accession>A0A7C1FIU2</accession>
<sequence>MADFTLLVLDIGTSSTRALLFDSGARLLTDSIAQIPNAPHITPAGDVTFDADALFAAVIEAIDRVLATPTAQQRPVYAVAACTFVTNIVGVDAQGRPFTPLFTYASPGCAKAVATLRAALGASGVQGVHDRTGCPLHTSYLPARFEWMAHHHPEWFNQAQRWLSIGDYVLWRLTGELCTSFSVASWTGLFNRRTLQWDEEWLERFDLAVGRLPALVEAAPLTLRLQPEWRRRWPALCEAIWLPAIGDGAAANVGSGAVTPQQVALTIGTTGAMRVVVPADQPAVPDGLWLYRLTAQEALLGGATTEGGNLLAWLRETLRLPSLPEIEEAMASMPPAAHGVHCLPFIAGERAPGWNEAAQAALVGFTQSTTPLDLYRAALEAIAYRFALIYRRLQPCLPDEGRYSAIIASGGALTASSAWQQIMADVLGRPLLLLQEVELSARGAAMLALRSLGLLPTLDALPPTPAATIQPNMARHQRYQAHIEEQSTLYTRLFG</sequence>
<dbReference type="GO" id="GO:0016301">
    <property type="term" value="F:kinase activity"/>
    <property type="evidence" value="ECO:0007669"/>
    <property type="project" value="UniProtKB-KW"/>
</dbReference>
<dbReference type="GO" id="GO:0005975">
    <property type="term" value="P:carbohydrate metabolic process"/>
    <property type="evidence" value="ECO:0007669"/>
    <property type="project" value="InterPro"/>
</dbReference>
<dbReference type="InterPro" id="IPR018485">
    <property type="entry name" value="FGGY_C"/>
</dbReference>
<dbReference type="AlphaFoldDB" id="A0A7C1FIU2"/>
<dbReference type="Gene3D" id="3.30.420.40">
    <property type="match status" value="2"/>
</dbReference>
<comment type="similarity">
    <text evidence="1">Belongs to the FGGY kinase family.</text>
</comment>
<dbReference type="InterPro" id="IPR050406">
    <property type="entry name" value="FGGY_Carb_Kinase"/>
</dbReference>
<feature type="domain" description="Carbohydrate kinase FGGY C-terminal" evidence="5">
    <location>
        <begin position="264"/>
        <end position="451"/>
    </location>
</feature>
<proteinExistence type="inferred from homology"/>
<evidence type="ECO:0000259" key="4">
    <source>
        <dbReference type="Pfam" id="PF00370"/>
    </source>
</evidence>
<dbReference type="InterPro" id="IPR043129">
    <property type="entry name" value="ATPase_NBD"/>
</dbReference>
<evidence type="ECO:0000313" key="6">
    <source>
        <dbReference type="EMBL" id="HDX33799.1"/>
    </source>
</evidence>
<feature type="domain" description="Carbohydrate kinase FGGY N-terminal" evidence="4">
    <location>
        <begin position="6"/>
        <end position="254"/>
    </location>
</feature>
<name>A0A7C1FIU2_9CHLR</name>
<comment type="caution">
    <text evidence="6">The sequence shown here is derived from an EMBL/GenBank/DDBJ whole genome shotgun (WGS) entry which is preliminary data.</text>
</comment>
<dbReference type="Pfam" id="PF00370">
    <property type="entry name" value="FGGY_N"/>
    <property type="match status" value="1"/>
</dbReference>
<dbReference type="PANTHER" id="PTHR43095">
    <property type="entry name" value="SUGAR KINASE"/>
    <property type="match status" value="1"/>
</dbReference>
<evidence type="ECO:0000256" key="2">
    <source>
        <dbReference type="ARBA" id="ARBA00022679"/>
    </source>
</evidence>
<keyword evidence="3 6" id="KW-0418">Kinase</keyword>
<dbReference type="InterPro" id="IPR000577">
    <property type="entry name" value="Carb_kinase_FGGY"/>
</dbReference>